<dbReference type="SUPFAM" id="SSF56672">
    <property type="entry name" value="DNA/RNA polymerases"/>
    <property type="match status" value="1"/>
</dbReference>
<dbReference type="EMBL" id="BAABME010000039">
    <property type="protein sequence ID" value="GAA0138842.1"/>
    <property type="molecule type" value="Genomic_DNA"/>
</dbReference>
<dbReference type="InterPro" id="IPR043128">
    <property type="entry name" value="Rev_trsase/Diguanyl_cyclase"/>
</dbReference>
<dbReference type="InterPro" id="IPR000477">
    <property type="entry name" value="RT_dom"/>
</dbReference>
<organism evidence="4 5">
    <name type="scientific">Lithospermum erythrorhizon</name>
    <name type="common">Purple gromwell</name>
    <name type="synonym">Lithospermum officinale var. erythrorhizon</name>
    <dbReference type="NCBI Taxonomy" id="34254"/>
    <lineage>
        <taxon>Eukaryota</taxon>
        <taxon>Viridiplantae</taxon>
        <taxon>Streptophyta</taxon>
        <taxon>Embryophyta</taxon>
        <taxon>Tracheophyta</taxon>
        <taxon>Spermatophyta</taxon>
        <taxon>Magnoliopsida</taxon>
        <taxon>eudicotyledons</taxon>
        <taxon>Gunneridae</taxon>
        <taxon>Pentapetalae</taxon>
        <taxon>asterids</taxon>
        <taxon>lamiids</taxon>
        <taxon>Boraginales</taxon>
        <taxon>Boraginaceae</taxon>
        <taxon>Boraginoideae</taxon>
        <taxon>Lithospermeae</taxon>
        <taxon>Lithospermum</taxon>
    </lineage>
</organism>
<gene>
    <name evidence="4" type="ORF">LIER_00508</name>
</gene>
<feature type="domain" description="Reverse transcriptase/retrotransposon-derived protein RNase H-like" evidence="3">
    <location>
        <begin position="290"/>
        <end position="388"/>
    </location>
</feature>
<name>A0AAV3NIW0_LITER</name>
<keyword evidence="1" id="KW-0511">Multifunctional enzyme</keyword>
<dbReference type="Gene3D" id="3.30.70.270">
    <property type="match status" value="2"/>
</dbReference>
<dbReference type="Gene3D" id="3.10.10.10">
    <property type="entry name" value="HIV Type 1 Reverse Transcriptase, subunit A, domain 1"/>
    <property type="match status" value="1"/>
</dbReference>
<dbReference type="Proteomes" id="UP001454036">
    <property type="component" value="Unassembled WGS sequence"/>
</dbReference>
<dbReference type="PANTHER" id="PTHR37984">
    <property type="entry name" value="PROTEIN CBG26694"/>
    <property type="match status" value="1"/>
</dbReference>
<evidence type="ECO:0000313" key="5">
    <source>
        <dbReference type="Proteomes" id="UP001454036"/>
    </source>
</evidence>
<keyword evidence="5" id="KW-1185">Reference proteome</keyword>
<reference evidence="4 5" key="1">
    <citation type="submission" date="2024-01" db="EMBL/GenBank/DDBJ databases">
        <title>The complete chloroplast genome sequence of Lithospermum erythrorhizon: insights into the phylogenetic relationship among Boraginaceae species and the maternal lineages of purple gromwells.</title>
        <authorList>
            <person name="Okada T."/>
            <person name="Watanabe K."/>
        </authorList>
    </citation>
    <scope>NUCLEOTIDE SEQUENCE [LARGE SCALE GENOMIC DNA]</scope>
</reference>
<evidence type="ECO:0000313" key="4">
    <source>
        <dbReference type="EMBL" id="GAA0138842.1"/>
    </source>
</evidence>
<dbReference type="GO" id="GO:0003824">
    <property type="term" value="F:catalytic activity"/>
    <property type="evidence" value="ECO:0007669"/>
    <property type="project" value="UniProtKB-KW"/>
</dbReference>
<accession>A0AAV3NIW0</accession>
<dbReference type="Pfam" id="PF17919">
    <property type="entry name" value="RT_RNaseH_2"/>
    <property type="match status" value="1"/>
</dbReference>
<dbReference type="AlphaFoldDB" id="A0AAV3NIW0"/>
<sequence>MPGVDTNIAIHKLYMDPTHRPVKQKKRNLSKKKNQVIREEIEELIRVGAIQELQFPEWIANVVMVKKSNDKWRMCTDFTNLKKACPKDYFSLPCLGRLVDGCAGYEVFDFLDASRGYHSIFLEKADQEKTTFITEYGLYCGTVMPFGLKNAEETYQRMVNCIFSDQIGRNMEIYMDDMLVKSKKHGEHLENLEETLMKLRESQLRINPEKCSFGVTSGKFLGFMISERGIEPNLDKIDAIVQMQAPKSYKEVQRLVGCLVALNRFISQSGDRNLPFFRKLRQASREEFTWDEECSKSFEELKTYLGSQKILTRPEGKEELQLYLAISEGAVSSVLIREEEKIQKPIYYISHVLHGPEENYPLIEKFVLALITSARKLKAYFESHPIAVVTKQPLKRILSNLA</sequence>
<evidence type="ECO:0000259" key="2">
    <source>
        <dbReference type="Pfam" id="PF00078"/>
    </source>
</evidence>
<proteinExistence type="predicted"/>
<protein>
    <recommendedName>
        <fullName evidence="6">Reverse transcriptase domain-containing protein</fullName>
    </recommendedName>
</protein>
<dbReference type="InterPro" id="IPR050951">
    <property type="entry name" value="Retrovirus_Pol_polyprotein"/>
</dbReference>
<dbReference type="Pfam" id="PF00078">
    <property type="entry name" value="RVT_1"/>
    <property type="match status" value="1"/>
</dbReference>
<comment type="caution">
    <text evidence="4">The sequence shown here is derived from an EMBL/GenBank/DDBJ whole genome shotgun (WGS) entry which is preliminary data.</text>
</comment>
<evidence type="ECO:0000259" key="3">
    <source>
        <dbReference type="Pfam" id="PF17919"/>
    </source>
</evidence>
<dbReference type="InterPro" id="IPR043502">
    <property type="entry name" value="DNA/RNA_pol_sf"/>
</dbReference>
<evidence type="ECO:0008006" key="6">
    <source>
        <dbReference type="Google" id="ProtNLM"/>
    </source>
</evidence>
<dbReference type="InterPro" id="IPR041577">
    <property type="entry name" value="RT_RNaseH_2"/>
</dbReference>
<feature type="domain" description="Reverse transcriptase" evidence="2">
    <location>
        <begin position="66"/>
        <end position="225"/>
    </location>
</feature>
<dbReference type="PANTHER" id="PTHR37984:SF5">
    <property type="entry name" value="PROTEIN NYNRIN-LIKE"/>
    <property type="match status" value="1"/>
</dbReference>
<dbReference type="CDD" id="cd01647">
    <property type="entry name" value="RT_LTR"/>
    <property type="match status" value="1"/>
</dbReference>
<evidence type="ECO:0000256" key="1">
    <source>
        <dbReference type="ARBA" id="ARBA00023268"/>
    </source>
</evidence>